<gene>
    <name evidence="2" type="ORF">CEN44_18625</name>
</gene>
<evidence type="ECO:0000313" key="3">
    <source>
        <dbReference type="Proteomes" id="UP000235036"/>
    </source>
</evidence>
<dbReference type="RefSeq" id="WP_016864826.1">
    <property type="nucleotide sequence ID" value="NZ_CAWNVR010000547.1"/>
</dbReference>
<feature type="signal peptide" evidence="1">
    <location>
        <begin position="1"/>
        <end position="32"/>
    </location>
</feature>
<keyword evidence="1" id="KW-0732">Signal</keyword>
<dbReference type="EMBL" id="NRQW01000429">
    <property type="protein sequence ID" value="PLZ87011.1"/>
    <property type="molecule type" value="Genomic_DNA"/>
</dbReference>
<dbReference type="SUPFAM" id="SSF110997">
    <property type="entry name" value="Sporulation related repeat"/>
    <property type="match status" value="1"/>
</dbReference>
<accession>A0A2N6JZT1</accession>
<evidence type="ECO:0000256" key="1">
    <source>
        <dbReference type="SAM" id="SignalP"/>
    </source>
</evidence>
<dbReference type="Proteomes" id="UP000235036">
    <property type="component" value="Unassembled WGS sequence"/>
</dbReference>
<protein>
    <submittedName>
        <fullName evidence="2">SPOR domain-containing protein</fullName>
    </submittedName>
</protein>
<organism evidence="2 3">
    <name type="scientific">Fischerella muscicola CCMEE 5323</name>
    <dbReference type="NCBI Taxonomy" id="2019572"/>
    <lineage>
        <taxon>Bacteria</taxon>
        <taxon>Bacillati</taxon>
        <taxon>Cyanobacteriota</taxon>
        <taxon>Cyanophyceae</taxon>
        <taxon>Nostocales</taxon>
        <taxon>Hapalosiphonaceae</taxon>
        <taxon>Fischerella</taxon>
    </lineage>
</organism>
<keyword evidence="3" id="KW-1185">Reference proteome</keyword>
<sequence>MIFQHFTQQSFILRGLLGGCLILICHSTPTPAQINTSNNSLLVQTPLPIPPSDNNLLPPVPTNNQEFTIPQVNTTPQQYLHNQDAIQYQVTPLNQNNQNFELYLVYVDSNNSQILQQVRLIEPTAYIRQFQGRSVIQVGIFSKPANAQQRIQQLAAYGISGAQIISFTNGQQIPTSSQNFHNNNTYYLQPNSQLEISKPYYVAVPAKSTEINAIANQIRSNVEQQIGVSIKNQPRGSHVAVGPFAERPQAEQWNNYLRSLGFRNARVYYAR</sequence>
<proteinExistence type="predicted"/>
<dbReference type="InterPro" id="IPR036680">
    <property type="entry name" value="SPOR-like_sf"/>
</dbReference>
<evidence type="ECO:0000313" key="2">
    <source>
        <dbReference type="EMBL" id="PLZ87011.1"/>
    </source>
</evidence>
<comment type="caution">
    <text evidence="2">The sequence shown here is derived from an EMBL/GenBank/DDBJ whole genome shotgun (WGS) entry which is preliminary data.</text>
</comment>
<dbReference type="AlphaFoldDB" id="A0A2N6JZT1"/>
<feature type="chain" id="PRO_5014840604" evidence="1">
    <location>
        <begin position="33"/>
        <end position="271"/>
    </location>
</feature>
<name>A0A2N6JZT1_FISMU</name>
<dbReference type="GO" id="GO:0042834">
    <property type="term" value="F:peptidoglycan binding"/>
    <property type="evidence" value="ECO:0007669"/>
    <property type="project" value="InterPro"/>
</dbReference>
<reference evidence="2 3" key="1">
    <citation type="submission" date="2017-08" db="EMBL/GenBank/DDBJ databases">
        <title>Genomes of Fischerella (Mastigocladus) sp. strains.</title>
        <authorList>
            <person name="Miller S.R."/>
        </authorList>
    </citation>
    <scope>NUCLEOTIDE SEQUENCE [LARGE SCALE GENOMIC DNA]</scope>
    <source>
        <strain evidence="2 3">CCMEE 5323</strain>
    </source>
</reference>